<protein>
    <submittedName>
        <fullName evidence="1">Uncharacterized protein</fullName>
    </submittedName>
</protein>
<gene>
    <name evidence="1" type="ORF">EV420DRAFT_335687</name>
</gene>
<dbReference type="RefSeq" id="XP_060331105.1">
    <property type="nucleotide sequence ID" value="XM_060481752.1"/>
</dbReference>
<organism evidence="1 2">
    <name type="scientific">Armillaria tabescens</name>
    <name type="common">Ringless honey mushroom</name>
    <name type="synonym">Agaricus tabescens</name>
    <dbReference type="NCBI Taxonomy" id="1929756"/>
    <lineage>
        <taxon>Eukaryota</taxon>
        <taxon>Fungi</taxon>
        <taxon>Dikarya</taxon>
        <taxon>Basidiomycota</taxon>
        <taxon>Agaricomycotina</taxon>
        <taxon>Agaricomycetes</taxon>
        <taxon>Agaricomycetidae</taxon>
        <taxon>Agaricales</taxon>
        <taxon>Marasmiineae</taxon>
        <taxon>Physalacriaceae</taxon>
        <taxon>Desarmillaria</taxon>
    </lineage>
</organism>
<evidence type="ECO:0000313" key="1">
    <source>
        <dbReference type="EMBL" id="KAK0458855.1"/>
    </source>
</evidence>
<proteinExistence type="predicted"/>
<dbReference type="GeneID" id="85365300"/>
<dbReference type="EMBL" id="JAUEPS010000016">
    <property type="protein sequence ID" value="KAK0458855.1"/>
    <property type="molecule type" value="Genomic_DNA"/>
</dbReference>
<name>A0AA39N695_ARMTA</name>
<evidence type="ECO:0000313" key="2">
    <source>
        <dbReference type="Proteomes" id="UP001175211"/>
    </source>
</evidence>
<accession>A0AA39N695</accession>
<comment type="caution">
    <text evidence="1">The sequence shown here is derived from an EMBL/GenBank/DDBJ whole genome shotgun (WGS) entry which is preliminary data.</text>
</comment>
<keyword evidence="2" id="KW-1185">Reference proteome</keyword>
<dbReference type="AlphaFoldDB" id="A0AA39N695"/>
<reference evidence="1" key="1">
    <citation type="submission" date="2023-06" db="EMBL/GenBank/DDBJ databases">
        <authorList>
            <consortium name="Lawrence Berkeley National Laboratory"/>
            <person name="Ahrendt S."/>
            <person name="Sahu N."/>
            <person name="Indic B."/>
            <person name="Wong-Bajracharya J."/>
            <person name="Merenyi Z."/>
            <person name="Ke H.-M."/>
            <person name="Monk M."/>
            <person name="Kocsube S."/>
            <person name="Drula E."/>
            <person name="Lipzen A."/>
            <person name="Balint B."/>
            <person name="Henrissat B."/>
            <person name="Andreopoulos B."/>
            <person name="Martin F.M."/>
            <person name="Harder C.B."/>
            <person name="Rigling D."/>
            <person name="Ford K.L."/>
            <person name="Foster G.D."/>
            <person name="Pangilinan J."/>
            <person name="Papanicolaou A."/>
            <person name="Barry K."/>
            <person name="LaButti K."/>
            <person name="Viragh M."/>
            <person name="Koriabine M."/>
            <person name="Yan M."/>
            <person name="Riley R."/>
            <person name="Champramary S."/>
            <person name="Plett K.L."/>
            <person name="Tsai I.J."/>
            <person name="Slot J."/>
            <person name="Sipos G."/>
            <person name="Plett J."/>
            <person name="Nagy L.G."/>
            <person name="Grigoriev I.V."/>
        </authorList>
    </citation>
    <scope>NUCLEOTIDE SEQUENCE</scope>
    <source>
        <strain evidence="1">CCBAS 213</strain>
    </source>
</reference>
<dbReference type="Proteomes" id="UP001175211">
    <property type="component" value="Unassembled WGS sequence"/>
</dbReference>
<sequence>MTSLWHPVALRLLSMLDAYRQYNRTGSARDVSKIMAAHQGYNSKCCTATLHWSTYHSCSTHSWPFPTLNLTQLCSSNSRCTLSPTDGYSPSTSTVILTGGSTLFFDISFSPNFEHVFIIRYSDVSSCNELCGGASSQKDHRSSRAYFAPFVRPSSPTIATGHHHAASRAFPKMSHRIRELPMAISRLPSLANLLLICGNFVDGPRFGCS</sequence>